<proteinExistence type="predicted"/>
<gene>
    <name evidence="1" type="ORF">PF011_g25774</name>
</gene>
<dbReference type="AlphaFoldDB" id="A0A6A3HNP6"/>
<organism evidence="1 2">
    <name type="scientific">Phytophthora fragariae</name>
    <dbReference type="NCBI Taxonomy" id="53985"/>
    <lineage>
        <taxon>Eukaryota</taxon>
        <taxon>Sar</taxon>
        <taxon>Stramenopiles</taxon>
        <taxon>Oomycota</taxon>
        <taxon>Peronosporomycetes</taxon>
        <taxon>Peronosporales</taxon>
        <taxon>Peronosporaceae</taxon>
        <taxon>Phytophthora</taxon>
    </lineage>
</organism>
<reference evidence="1 2" key="1">
    <citation type="submission" date="2018-09" db="EMBL/GenBank/DDBJ databases">
        <title>Genomic investigation of the strawberry pathogen Phytophthora fragariae indicates pathogenicity is determined by transcriptional variation in three key races.</title>
        <authorList>
            <person name="Adams T.M."/>
            <person name="Armitage A.D."/>
            <person name="Sobczyk M.K."/>
            <person name="Bates H.J."/>
            <person name="Dunwell J.M."/>
            <person name="Nellist C.F."/>
            <person name="Harrison R.J."/>
        </authorList>
    </citation>
    <scope>NUCLEOTIDE SEQUENCE [LARGE SCALE GENOMIC DNA]</scope>
    <source>
        <strain evidence="1 2">SCRP245</strain>
    </source>
</reference>
<sequence>MSTDDVQCGAAAGSKCLRRWSKHSSLGDEASRLWTPESGGHRVLNLRREALISRSSVRVLPRRLWVFINTCTV</sequence>
<protein>
    <submittedName>
        <fullName evidence="1">Uncharacterized protein</fullName>
    </submittedName>
</protein>
<comment type="caution">
    <text evidence="1">The sequence shown here is derived from an EMBL/GenBank/DDBJ whole genome shotgun (WGS) entry which is preliminary data.</text>
</comment>
<dbReference type="EMBL" id="QXFW01003233">
    <property type="protein sequence ID" value="KAE8972089.1"/>
    <property type="molecule type" value="Genomic_DNA"/>
</dbReference>
<accession>A0A6A3HNP6</accession>
<evidence type="ECO:0000313" key="2">
    <source>
        <dbReference type="Proteomes" id="UP000460718"/>
    </source>
</evidence>
<evidence type="ECO:0000313" key="1">
    <source>
        <dbReference type="EMBL" id="KAE8972089.1"/>
    </source>
</evidence>
<name>A0A6A3HNP6_9STRA</name>
<dbReference type="Proteomes" id="UP000460718">
    <property type="component" value="Unassembled WGS sequence"/>
</dbReference>